<evidence type="ECO:0000256" key="7">
    <source>
        <dbReference type="ARBA" id="ARBA00022777"/>
    </source>
</evidence>
<dbReference type="PRINTS" id="PR00344">
    <property type="entry name" value="BCTRLSENSOR"/>
</dbReference>
<evidence type="ECO:0000259" key="11">
    <source>
        <dbReference type="PROSITE" id="PS50109"/>
    </source>
</evidence>
<keyword evidence="8 10" id="KW-1133">Transmembrane helix</keyword>
<evidence type="ECO:0000256" key="3">
    <source>
        <dbReference type="ARBA" id="ARBA00012438"/>
    </source>
</evidence>
<dbReference type="Pfam" id="PF00512">
    <property type="entry name" value="HisKA"/>
    <property type="match status" value="1"/>
</dbReference>
<name>A0ABQ1ZYK7_9BACT</name>
<dbReference type="Gene3D" id="3.30.565.10">
    <property type="entry name" value="Histidine kinase-like ATPase, C-terminal domain"/>
    <property type="match status" value="1"/>
</dbReference>
<dbReference type="SUPFAM" id="SSF47384">
    <property type="entry name" value="Homodimeric domain of signal transducing histidine kinase"/>
    <property type="match status" value="1"/>
</dbReference>
<dbReference type="Proteomes" id="UP000637774">
    <property type="component" value="Unassembled WGS sequence"/>
</dbReference>
<dbReference type="SUPFAM" id="SSF55874">
    <property type="entry name" value="ATPase domain of HSP90 chaperone/DNA topoisomerase II/histidine kinase"/>
    <property type="match status" value="1"/>
</dbReference>
<dbReference type="InterPro" id="IPR003661">
    <property type="entry name" value="HisK_dim/P_dom"/>
</dbReference>
<dbReference type="CDD" id="cd00075">
    <property type="entry name" value="HATPase"/>
    <property type="match status" value="1"/>
</dbReference>
<evidence type="ECO:0000256" key="5">
    <source>
        <dbReference type="ARBA" id="ARBA00022679"/>
    </source>
</evidence>
<keyword evidence="9 10" id="KW-0472">Membrane</keyword>
<keyword evidence="5" id="KW-0808">Transferase</keyword>
<dbReference type="SMART" id="SM00387">
    <property type="entry name" value="HATPase_c"/>
    <property type="match status" value="1"/>
</dbReference>
<evidence type="ECO:0000256" key="2">
    <source>
        <dbReference type="ARBA" id="ARBA00004370"/>
    </source>
</evidence>
<evidence type="ECO:0000313" key="12">
    <source>
        <dbReference type="EMBL" id="GGH81895.1"/>
    </source>
</evidence>
<evidence type="ECO:0000256" key="10">
    <source>
        <dbReference type="SAM" id="Phobius"/>
    </source>
</evidence>
<dbReference type="Pfam" id="PF02518">
    <property type="entry name" value="HATPase_c"/>
    <property type="match status" value="1"/>
</dbReference>
<evidence type="ECO:0000256" key="1">
    <source>
        <dbReference type="ARBA" id="ARBA00000085"/>
    </source>
</evidence>
<keyword evidence="7" id="KW-0418">Kinase</keyword>
<proteinExistence type="predicted"/>
<dbReference type="EMBL" id="BMGY01000006">
    <property type="protein sequence ID" value="GGH81895.1"/>
    <property type="molecule type" value="Genomic_DNA"/>
</dbReference>
<comment type="catalytic activity">
    <reaction evidence="1">
        <text>ATP + protein L-histidine = ADP + protein N-phospho-L-histidine.</text>
        <dbReference type="EC" id="2.7.13.3"/>
    </reaction>
</comment>
<dbReference type="InterPro" id="IPR004358">
    <property type="entry name" value="Sig_transdc_His_kin-like_C"/>
</dbReference>
<evidence type="ECO:0000256" key="4">
    <source>
        <dbReference type="ARBA" id="ARBA00022553"/>
    </source>
</evidence>
<dbReference type="PANTHER" id="PTHR45436">
    <property type="entry name" value="SENSOR HISTIDINE KINASE YKOH"/>
    <property type="match status" value="1"/>
</dbReference>
<protein>
    <recommendedName>
        <fullName evidence="3">histidine kinase</fullName>
        <ecNumber evidence="3">2.7.13.3</ecNumber>
    </recommendedName>
</protein>
<dbReference type="InterPro" id="IPR050428">
    <property type="entry name" value="TCS_sensor_his_kinase"/>
</dbReference>
<dbReference type="InterPro" id="IPR003594">
    <property type="entry name" value="HATPase_dom"/>
</dbReference>
<gene>
    <name evidence="12" type="ORF">GCM10011495_09300</name>
</gene>
<dbReference type="CDD" id="cd00082">
    <property type="entry name" value="HisKA"/>
    <property type="match status" value="1"/>
</dbReference>
<evidence type="ECO:0000313" key="13">
    <source>
        <dbReference type="Proteomes" id="UP000637774"/>
    </source>
</evidence>
<feature type="transmembrane region" description="Helical" evidence="10">
    <location>
        <begin position="20"/>
        <end position="45"/>
    </location>
</feature>
<dbReference type="SMART" id="SM00388">
    <property type="entry name" value="HisKA"/>
    <property type="match status" value="1"/>
</dbReference>
<dbReference type="EC" id="2.7.13.3" evidence="3"/>
<dbReference type="InterPro" id="IPR036890">
    <property type="entry name" value="HATPase_C_sf"/>
</dbReference>
<keyword evidence="13" id="KW-1185">Reference proteome</keyword>
<dbReference type="PANTHER" id="PTHR45436:SF5">
    <property type="entry name" value="SENSOR HISTIDINE KINASE TRCS"/>
    <property type="match status" value="1"/>
</dbReference>
<comment type="subcellular location">
    <subcellularLocation>
        <location evidence="2">Membrane</location>
    </subcellularLocation>
</comment>
<keyword evidence="6 10" id="KW-0812">Transmembrane</keyword>
<comment type="caution">
    <text evidence="12">The sequence shown here is derived from an EMBL/GenBank/DDBJ whole genome shotgun (WGS) entry which is preliminary data.</text>
</comment>
<sequence>MPNRPLATLLLKLSTKFSLFNALSRVAILLLLVGVLPLVMSRLALLSTDQRLAQKKEKVLRLIRRTGISAFIEGGQSSYGSYNLLKEEFISLETIVPGPKIDVIEDSKRAVEDEVVQYRVLSYSFAQSGQNYLLEIGRSTGSIGETERNFRRYAFYILLVAVALTTLADLAFFRYLLAPFYTIIRQRLRHSHYPPAFDLEPVPTSTDDFRYLDESLREMMATIQASFTKERKFIADASHELLTPLAALQYRFDNMLADESLSEENQLRVVDSQRTVHRLRTIIKSLLMISKIENDQFTRTETVSLEELVAEVSEEVQDRLEVLHLALTYVLEPDFTVANCNRGLLFTLVYNLVSNAIKYNREGGKIYVLGRPASPGSGYVLEVRDTGQGIPKAQLPQLFHRFDKGTTSDPDSYGLGLSIARTIADVHHIDIEVNSIEGLGTSFLLTFPAGPVDRG</sequence>
<keyword evidence="4" id="KW-0597">Phosphoprotein</keyword>
<evidence type="ECO:0000256" key="9">
    <source>
        <dbReference type="ARBA" id="ARBA00023136"/>
    </source>
</evidence>
<dbReference type="Gene3D" id="1.10.287.130">
    <property type="match status" value="1"/>
</dbReference>
<feature type="domain" description="Histidine kinase" evidence="11">
    <location>
        <begin position="236"/>
        <end position="451"/>
    </location>
</feature>
<reference evidence="13" key="1">
    <citation type="journal article" date="2019" name="Int. J. Syst. Evol. Microbiol.">
        <title>The Global Catalogue of Microorganisms (GCM) 10K type strain sequencing project: providing services to taxonomists for standard genome sequencing and annotation.</title>
        <authorList>
            <consortium name="The Broad Institute Genomics Platform"/>
            <consortium name="The Broad Institute Genome Sequencing Center for Infectious Disease"/>
            <person name="Wu L."/>
            <person name="Ma J."/>
        </authorList>
    </citation>
    <scope>NUCLEOTIDE SEQUENCE [LARGE SCALE GENOMIC DNA]</scope>
    <source>
        <strain evidence="13">CGMCC 1.14966</strain>
    </source>
</reference>
<organism evidence="12 13">
    <name type="scientific">Hymenobacter frigidus</name>
    <dbReference type="NCBI Taxonomy" id="1524095"/>
    <lineage>
        <taxon>Bacteria</taxon>
        <taxon>Pseudomonadati</taxon>
        <taxon>Bacteroidota</taxon>
        <taxon>Cytophagia</taxon>
        <taxon>Cytophagales</taxon>
        <taxon>Hymenobacteraceae</taxon>
        <taxon>Hymenobacter</taxon>
    </lineage>
</organism>
<feature type="transmembrane region" description="Helical" evidence="10">
    <location>
        <begin position="153"/>
        <end position="177"/>
    </location>
</feature>
<evidence type="ECO:0000256" key="6">
    <source>
        <dbReference type="ARBA" id="ARBA00022692"/>
    </source>
</evidence>
<accession>A0ABQ1ZYK7</accession>
<dbReference type="PROSITE" id="PS50109">
    <property type="entry name" value="HIS_KIN"/>
    <property type="match status" value="1"/>
</dbReference>
<evidence type="ECO:0000256" key="8">
    <source>
        <dbReference type="ARBA" id="ARBA00022989"/>
    </source>
</evidence>
<dbReference type="InterPro" id="IPR036097">
    <property type="entry name" value="HisK_dim/P_sf"/>
</dbReference>
<dbReference type="InterPro" id="IPR005467">
    <property type="entry name" value="His_kinase_dom"/>
</dbReference>